<evidence type="ECO:0000256" key="1">
    <source>
        <dbReference type="SAM" id="MobiDB-lite"/>
    </source>
</evidence>
<feature type="region of interest" description="Disordered" evidence="1">
    <location>
        <begin position="1"/>
        <end position="27"/>
    </location>
</feature>
<feature type="compositionally biased region" description="Pro residues" evidence="1">
    <location>
        <begin position="12"/>
        <end position="21"/>
    </location>
</feature>
<reference evidence="3 4" key="1">
    <citation type="submission" date="2017-09" db="EMBL/GenBank/DDBJ databases">
        <authorList>
            <person name="Ehlers B."/>
            <person name="Leendertz F.H."/>
        </authorList>
    </citation>
    <scope>NUCLEOTIDE SEQUENCE [LARGE SCALE GENOMIC DNA]</scope>
    <source>
        <strain evidence="3 4">CGMCC 4.7095</strain>
    </source>
</reference>
<evidence type="ECO:0000313" key="4">
    <source>
        <dbReference type="Proteomes" id="UP000219072"/>
    </source>
</evidence>
<organism evidence="3 4">
    <name type="scientific">Streptomyces zhaozhouensis</name>
    <dbReference type="NCBI Taxonomy" id="1300267"/>
    <lineage>
        <taxon>Bacteria</taxon>
        <taxon>Bacillati</taxon>
        <taxon>Actinomycetota</taxon>
        <taxon>Actinomycetes</taxon>
        <taxon>Kitasatosporales</taxon>
        <taxon>Streptomycetaceae</taxon>
        <taxon>Streptomyces</taxon>
    </lineage>
</organism>
<dbReference type="AlphaFoldDB" id="A0A286DJV2"/>
<feature type="transmembrane region" description="Helical" evidence="2">
    <location>
        <begin position="265"/>
        <end position="286"/>
    </location>
</feature>
<feature type="transmembrane region" description="Helical" evidence="2">
    <location>
        <begin position="128"/>
        <end position="147"/>
    </location>
</feature>
<proteinExistence type="predicted"/>
<accession>A0A286DJV2</accession>
<feature type="transmembrane region" description="Helical" evidence="2">
    <location>
        <begin position="298"/>
        <end position="319"/>
    </location>
</feature>
<keyword evidence="2" id="KW-0472">Membrane</keyword>
<keyword evidence="2" id="KW-1133">Transmembrane helix</keyword>
<dbReference type="Proteomes" id="UP000219072">
    <property type="component" value="Unassembled WGS sequence"/>
</dbReference>
<feature type="transmembrane region" description="Helical" evidence="2">
    <location>
        <begin position="339"/>
        <end position="360"/>
    </location>
</feature>
<evidence type="ECO:0000256" key="2">
    <source>
        <dbReference type="SAM" id="Phobius"/>
    </source>
</evidence>
<name>A0A286DJV2_9ACTN</name>
<feature type="transmembrane region" description="Helical" evidence="2">
    <location>
        <begin position="59"/>
        <end position="80"/>
    </location>
</feature>
<feature type="transmembrane region" description="Helical" evidence="2">
    <location>
        <begin position="367"/>
        <end position="389"/>
    </location>
</feature>
<feature type="transmembrane region" description="Helical" evidence="2">
    <location>
        <begin position="231"/>
        <end position="253"/>
    </location>
</feature>
<feature type="transmembrane region" description="Helical" evidence="2">
    <location>
        <begin position="101"/>
        <end position="122"/>
    </location>
</feature>
<feature type="transmembrane region" description="Helical" evidence="2">
    <location>
        <begin position="188"/>
        <end position="210"/>
    </location>
</feature>
<keyword evidence="2" id="KW-0812">Transmembrane</keyword>
<evidence type="ECO:0000313" key="3">
    <source>
        <dbReference type="EMBL" id="SOD59035.1"/>
    </source>
</evidence>
<keyword evidence="4" id="KW-1185">Reference proteome</keyword>
<sequence length="424" mass="42924">MSKDNGARPATPAEPPTPPTPRTSLTSSSLAAVADQGMAALTNIAVVIVAARQSTADDFASFAVVYAVFTLLLGAAGAYVGQPLVLRKGADFTLNRHCWDAATFTLAGSAAAGAVLALATFALPGGTAAGLASLGLVLPIVLTQDILRYACSLLGIPQLALAADTLRLAVVVPVLAAQPHGTGPGQLVLAWGLSAAPALLLAGGLLAWRTRDVRGIRPARLLGHRHLGRRFVVEFGVGNAASQLAVIALGLLANPLVVGALRGAGTLFGPLNVLFNSATAFGPPLLNRRPGPHSQARAALGVGGALAATAVVWAAVLTVLPDTMGRELLGDTWDSAAEILTATGGQYAFMALGTCGLLLLRVLTPRATLPIQLVFSALSVVALCVGYATGGILGAAWGLALGSAAKALASWLRAALELRTVVRP</sequence>
<dbReference type="RefSeq" id="WP_245880307.1">
    <property type="nucleotide sequence ID" value="NZ_OCNE01000001.1"/>
</dbReference>
<dbReference type="EMBL" id="OCNE01000001">
    <property type="protein sequence ID" value="SOD59035.1"/>
    <property type="molecule type" value="Genomic_DNA"/>
</dbReference>
<protein>
    <submittedName>
        <fullName evidence="3">Membrane protein involved in the export of O-antigen and teichoic acid</fullName>
    </submittedName>
</protein>
<gene>
    <name evidence="3" type="ORF">SAMN06297387_101449</name>
</gene>